<dbReference type="InterPro" id="IPR037010">
    <property type="entry name" value="VitB12-dep_Met_synth_activ_sf"/>
</dbReference>
<dbReference type="Gene3D" id="3.40.109.40">
    <property type="match status" value="1"/>
</dbReference>
<name>A0A4V1GMG5_EUBML</name>
<keyword evidence="2" id="KW-1185">Reference proteome</keyword>
<sequence>MGCYRGIPVRLDREKLFEQMHIRRDLWNFNEYEKAYDELSEELPRLIETRGIYKLVSNEIGTLIHKDLAGLSHLVCSMVTLGPGISERCTAYFMEKDYLKGLMIDSIADQVLFDLSNDFYQIIREDVCTRRGFGLTVRFAPDDQLIPIHFQKEILEIVDGRRQLAVDITEGYMYNPIKTLGYVYGADHEICTAEVDHDCRLCSNTGCEFRKTERPSA</sequence>
<reference evidence="1 2" key="1">
    <citation type="submission" date="2018-05" db="EMBL/GenBank/DDBJ databases">
        <title>Genome comparison of Eubacterium sp.</title>
        <authorList>
            <person name="Feng Y."/>
            <person name="Sanchez-Andrea I."/>
            <person name="Stams A.J.M."/>
            <person name="De Vos W.M."/>
        </authorList>
    </citation>
    <scope>NUCLEOTIDE SEQUENCE [LARGE SCALE GENOMIC DNA]</scope>
    <source>
        <strain evidence="1 2">YI</strain>
    </source>
</reference>
<keyword evidence="1" id="KW-0808">Transferase</keyword>
<gene>
    <name evidence="1" type="ORF">CPZ25_018435</name>
</gene>
<keyword evidence="1" id="KW-0489">Methyltransferase</keyword>
<evidence type="ECO:0000313" key="1">
    <source>
        <dbReference type="EMBL" id="QCT73206.1"/>
    </source>
</evidence>
<dbReference type="AlphaFoldDB" id="A0A4V1GMG5"/>
<dbReference type="SUPFAM" id="SSF56507">
    <property type="entry name" value="Methionine synthase activation domain-like"/>
    <property type="match status" value="1"/>
</dbReference>
<dbReference type="EMBL" id="CP029487">
    <property type="protein sequence ID" value="QCT73206.1"/>
    <property type="molecule type" value="Genomic_DNA"/>
</dbReference>
<dbReference type="Proteomes" id="UP000218387">
    <property type="component" value="Chromosome"/>
</dbReference>
<dbReference type="GO" id="GO:0032259">
    <property type="term" value="P:methylation"/>
    <property type="evidence" value="ECO:0007669"/>
    <property type="project" value="UniProtKB-KW"/>
</dbReference>
<evidence type="ECO:0000313" key="2">
    <source>
        <dbReference type="Proteomes" id="UP000218387"/>
    </source>
</evidence>
<proteinExistence type="predicted"/>
<organism evidence="1 2">
    <name type="scientific">Eubacterium maltosivorans</name>
    <dbReference type="NCBI Taxonomy" id="2041044"/>
    <lineage>
        <taxon>Bacteria</taxon>
        <taxon>Bacillati</taxon>
        <taxon>Bacillota</taxon>
        <taxon>Clostridia</taxon>
        <taxon>Eubacteriales</taxon>
        <taxon>Eubacteriaceae</taxon>
        <taxon>Eubacterium</taxon>
    </lineage>
</organism>
<dbReference type="RefSeq" id="WP_096918972.1">
    <property type="nucleotide sequence ID" value="NZ_CP029487.1"/>
</dbReference>
<protein>
    <submittedName>
        <fullName evidence="1">5-methyltetrahydrofolate--homocysteine methyltransferase</fullName>
    </submittedName>
</protein>
<accession>A0A4V1GMG5</accession>
<dbReference type="GO" id="GO:0008705">
    <property type="term" value="F:methionine synthase activity"/>
    <property type="evidence" value="ECO:0007669"/>
    <property type="project" value="InterPro"/>
</dbReference>
<dbReference type="KEGG" id="emt:CPZ25_018435"/>